<evidence type="ECO:0000256" key="1">
    <source>
        <dbReference type="ARBA" id="ARBA00001163"/>
    </source>
</evidence>
<protein>
    <recommendedName>
        <fullName evidence="3">2-oxo-4-hydroxy-4-carboxy-5-ureidoimidazoline decarboxylase</fullName>
        <ecNumber evidence="3">4.1.1.97</ecNumber>
    </recommendedName>
</protein>
<sequence>MSSESHAGLPKRPPTLHHTPRALTPSAIPSQSASQASQASPASGPAPPPDRRRGGGLERFNTAPADAAEATLLACCGSRRWAQRLVAHRPYPDLDALLAAADEASYDLSPADLCEALADESSAGVHPAAPQAAHTALGAAHAAYESRFGHAFVICLDGYHPEEYLDQVLAGIRARLGHEPDEERALSAEQLRGLARSRLAHVVANHPESDVAGASR</sequence>
<feature type="domain" description="Oxo-4-hydroxy-4-carboxy-5-ureidoimidazoline decarboxylase" evidence="8">
    <location>
        <begin position="120"/>
        <end position="200"/>
    </location>
</feature>
<dbReference type="PANTHER" id="PTHR43466:SF1">
    <property type="entry name" value="2-OXO-4-HYDROXY-4-CARBOXY-5-UREIDOIMIDAZOLINE DECARBOXYLASE-RELATED"/>
    <property type="match status" value="1"/>
</dbReference>
<feature type="compositionally biased region" description="Low complexity" evidence="7">
    <location>
        <begin position="25"/>
        <end position="43"/>
    </location>
</feature>
<evidence type="ECO:0000256" key="2">
    <source>
        <dbReference type="ARBA" id="ARBA00004754"/>
    </source>
</evidence>
<feature type="domain" description="Oxo-4-hydroxy-4-carboxy-5-ureidoimidazoline decarboxylase" evidence="8">
    <location>
        <begin position="61"/>
        <end position="118"/>
    </location>
</feature>
<evidence type="ECO:0000256" key="6">
    <source>
        <dbReference type="ARBA" id="ARBA00023239"/>
    </source>
</evidence>
<keyword evidence="5" id="KW-0210">Decarboxylase</keyword>
<dbReference type="PANTHER" id="PTHR43466">
    <property type="entry name" value="2-OXO-4-HYDROXY-4-CARBOXY-5-UREIDOIMIDAZOLINE DECARBOXYLASE-RELATED"/>
    <property type="match status" value="1"/>
</dbReference>
<dbReference type="RefSeq" id="WP_381191235.1">
    <property type="nucleotide sequence ID" value="NZ_JBHSFE010000003.1"/>
</dbReference>
<evidence type="ECO:0000256" key="5">
    <source>
        <dbReference type="ARBA" id="ARBA00022793"/>
    </source>
</evidence>
<evidence type="ECO:0000259" key="8">
    <source>
        <dbReference type="Pfam" id="PF09349"/>
    </source>
</evidence>
<keyword evidence="10" id="KW-1185">Reference proteome</keyword>
<dbReference type="Gene3D" id="1.10.3330.10">
    <property type="entry name" value="Oxo-4-hydroxy-4-carboxy-5-ureidoimidazoline decarboxylase"/>
    <property type="match status" value="1"/>
</dbReference>
<comment type="pathway">
    <text evidence="2">Purine metabolism; urate degradation; (S)-allantoin from urate: step 3/3.</text>
</comment>
<dbReference type="NCBIfam" id="NF010372">
    <property type="entry name" value="PRK13798.1"/>
    <property type="match status" value="1"/>
</dbReference>
<evidence type="ECO:0000313" key="9">
    <source>
        <dbReference type="EMBL" id="MFC4606626.1"/>
    </source>
</evidence>
<dbReference type="InterPro" id="IPR036778">
    <property type="entry name" value="OHCU_decarboxylase_sf"/>
</dbReference>
<evidence type="ECO:0000256" key="3">
    <source>
        <dbReference type="ARBA" id="ARBA00012257"/>
    </source>
</evidence>
<feature type="region of interest" description="Disordered" evidence="7">
    <location>
        <begin position="1"/>
        <end position="59"/>
    </location>
</feature>
<keyword evidence="4" id="KW-0659">Purine metabolism</keyword>
<organism evidence="9 10">
    <name type="scientific">Streptomyces maoxianensis</name>
    <dbReference type="NCBI Taxonomy" id="1459942"/>
    <lineage>
        <taxon>Bacteria</taxon>
        <taxon>Bacillati</taxon>
        <taxon>Actinomycetota</taxon>
        <taxon>Actinomycetes</taxon>
        <taxon>Kitasatosporales</taxon>
        <taxon>Streptomycetaceae</taxon>
        <taxon>Streptomyces</taxon>
    </lineage>
</organism>
<comment type="caution">
    <text evidence="9">The sequence shown here is derived from an EMBL/GenBank/DDBJ whole genome shotgun (WGS) entry which is preliminary data.</text>
</comment>
<comment type="catalytic activity">
    <reaction evidence="1">
        <text>5-hydroxy-2-oxo-4-ureido-2,5-dihydro-1H-imidazole-5-carboxylate + H(+) = (S)-allantoin + CO2</text>
        <dbReference type="Rhea" id="RHEA:26301"/>
        <dbReference type="ChEBI" id="CHEBI:15378"/>
        <dbReference type="ChEBI" id="CHEBI:15678"/>
        <dbReference type="ChEBI" id="CHEBI:16526"/>
        <dbReference type="ChEBI" id="CHEBI:58639"/>
        <dbReference type="EC" id="4.1.1.97"/>
    </reaction>
</comment>
<dbReference type="Pfam" id="PF09349">
    <property type="entry name" value="OHCU_decarbox"/>
    <property type="match status" value="2"/>
</dbReference>
<dbReference type="Proteomes" id="UP001595993">
    <property type="component" value="Unassembled WGS sequence"/>
</dbReference>
<proteinExistence type="predicted"/>
<evidence type="ECO:0000313" key="10">
    <source>
        <dbReference type="Proteomes" id="UP001595993"/>
    </source>
</evidence>
<dbReference type="InterPro" id="IPR018020">
    <property type="entry name" value="OHCU_decarboxylase"/>
</dbReference>
<evidence type="ECO:0000256" key="4">
    <source>
        <dbReference type="ARBA" id="ARBA00022631"/>
    </source>
</evidence>
<name>A0ABV9FXC7_9ACTN</name>
<reference evidence="10" key="1">
    <citation type="journal article" date="2019" name="Int. J. Syst. Evol. Microbiol.">
        <title>The Global Catalogue of Microorganisms (GCM) 10K type strain sequencing project: providing services to taxonomists for standard genome sequencing and annotation.</title>
        <authorList>
            <consortium name="The Broad Institute Genomics Platform"/>
            <consortium name="The Broad Institute Genome Sequencing Center for Infectious Disease"/>
            <person name="Wu L."/>
            <person name="Ma J."/>
        </authorList>
    </citation>
    <scope>NUCLEOTIDE SEQUENCE [LARGE SCALE GENOMIC DNA]</scope>
    <source>
        <strain evidence="10">CGMCC 4.7139</strain>
    </source>
</reference>
<gene>
    <name evidence="9" type="ORF">ACFO9E_02115</name>
</gene>
<accession>A0ABV9FXC7</accession>
<dbReference type="EMBL" id="JBHSFE010000003">
    <property type="protein sequence ID" value="MFC4606626.1"/>
    <property type="molecule type" value="Genomic_DNA"/>
</dbReference>
<dbReference type="EC" id="4.1.1.97" evidence="3"/>
<evidence type="ECO:0000256" key="7">
    <source>
        <dbReference type="SAM" id="MobiDB-lite"/>
    </source>
</evidence>
<keyword evidence="6" id="KW-0456">Lyase</keyword>
<dbReference type="SUPFAM" id="SSF158694">
    <property type="entry name" value="UraD-Like"/>
    <property type="match status" value="1"/>
</dbReference>